<evidence type="ECO:0000256" key="1">
    <source>
        <dbReference type="SAM" id="SignalP"/>
    </source>
</evidence>
<keyword evidence="1" id="KW-0732">Signal</keyword>
<accession>A0A6I3KMS8</accession>
<dbReference type="EMBL" id="WMBQ01000002">
    <property type="protein sequence ID" value="MTD95753.1"/>
    <property type="molecule type" value="Genomic_DNA"/>
</dbReference>
<feature type="signal peptide" evidence="1">
    <location>
        <begin position="1"/>
        <end position="26"/>
    </location>
</feature>
<comment type="caution">
    <text evidence="2">The sequence shown here is derived from an EMBL/GenBank/DDBJ whole genome shotgun (WGS) entry which is preliminary data.</text>
</comment>
<proteinExistence type="predicted"/>
<feature type="chain" id="PRO_5026036227" description="Secreted protein" evidence="1">
    <location>
        <begin position="27"/>
        <end position="118"/>
    </location>
</feature>
<dbReference type="RefSeq" id="WP_154740262.1">
    <property type="nucleotide sequence ID" value="NZ_WMBQ01000002.1"/>
</dbReference>
<dbReference type="AlphaFoldDB" id="A0A6I3KMS8"/>
<organism evidence="2 3">
    <name type="scientific">Hyphomicrobium album</name>
    <dbReference type="NCBI Taxonomy" id="2665159"/>
    <lineage>
        <taxon>Bacteria</taxon>
        <taxon>Pseudomonadati</taxon>
        <taxon>Pseudomonadota</taxon>
        <taxon>Alphaproteobacteria</taxon>
        <taxon>Hyphomicrobiales</taxon>
        <taxon>Hyphomicrobiaceae</taxon>
        <taxon>Hyphomicrobium</taxon>
    </lineage>
</organism>
<sequence>MKRLAHSAPLAIAAVAMAALILPATAGPRAVSKILGTVTAYSHDGNGSIRAPYRNTNVGYQVRLPHGTWVYCKTSCSETLRVNTIDVWAKVDNANPVGVGTLQQECGIAGCLHWEWGF</sequence>
<keyword evidence="3" id="KW-1185">Reference proteome</keyword>
<evidence type="ECO:0008006" key="4">
    <source>
        <dbReference type="Google" id="ProtNLM"/>
    </source>
</evidence>
<evidence type="ECO:0000313" key="2">
    <source>
        <dbReference type="EMBL" id="MTD95753.1"/>
    </source>
</evidence>
<evidence type="ECO:0000313" key="3">
    <source>
        <dbReference type="Proteomes" id="UP000440694"/>
    </source>
</evidence>
<protein>
    <recommendedName>
        <fullName evidence="4">Secreted protein</fullName>
    </recommendedName>
</protein>
<dbReference type="Proteomes" id="UP000440694">
    <property type="component" value="Unassembled WGS sequence"/>
</dbReference>
<reference evidence="2 3" key="1">
    <citation type="submission" date="2019-11" db="EMBL/GenBank/DDBJ databases">
        <title>Identification of a novel strain.</title>
        <authorList>
            <person name="Xu Q."/>
            <person name="Wang G."/>
        </authorList>
    </citation>
    <scope>NUCLEOTIDE SEQUENCE [LARGE SCALE GENOMIC DNA]</scope>
    <source>
        <strain evidence="3">xq</strain>
    </source>
</reference>
<name>A0A6I3KMS8_9HYPH</name>
<gene>
    <name evidence="2" type="ORF">GIW81_15545</name>
</gene>